<reference evidence="2" key="1">
    <citation type="thesis" date="2021" institute="BYU ScholarsArchive" country="Provo, UT, USA">
        <title>Applications of and Algorithms for Genome Assembly and Genomic Analyses with an Emphasis on Marine Teleosts.</title>
        <authorList>
            <person name="Pickett B.D."/>
        </authorList>
    </citation>
    <scope>NUCLEOTIDE SEQUENCE</scope>
    <source>
        <strain evidence="2">HI-2016</strain>
    </source>
</reference>
<keyword evidence="1" id="KW-0732">Signal</keyword>
<dbReference type="AlphaFoldDB" id="A0A8T2MZE8"/>
<feature type="signal peptide" evidence="1">
    <location>
        <begin position="1"/>
        <end position="22"/>
    </location>
</feature>
<name>A0A8T2MZE8_9TELE</name>
<sequence>MRLQKLLYVFLLIAACLLLVQANRQDGGTTDCVCPEDACTFTLECRSPEIPQTNVVEPSTTRA</sequence>
<evidence type="ECO:0000313" key="2">
    <source>
        <dbReference type="EMBL" id="KAG9330822.1"/>
    </source>
</evidence>
<feature type="chain" id="PRO_5035831948" evidence="1">
    <location>
        <begin position="23"/>
        <end position="63"/>
    </location>
</feature>
<dbReference type="EMBL" id="JAFBMS010000447">
    <property type="protein sequence ID" value="KAG9330822.1"/>
    <property type="molecule type" value="Genomic_DNA"/>
</dbReference>
<dbReference type="Proteomes" id="UP000824540">
    <property type="component" value="Unassembled WGS sequence"/>
</dbReference>
<organism evidence="2 3">
    <name type="scientific">Albula glossodonta</name>
    <name type="common">roundjaw bonefish</name>
    <dbReference type="NCBI Taxonomy" id="121402"/>
    <lineage>
        <taxon>Eukaryota</taxon>
        <taxon>Metazoa</taxon>
        <taxon>Chordata</taxon>
        <taxon>Craniata</taxon>
        <taxon>Vertebrata</taxon>
        <taxon>Euteleostomi</taxon>
        <taxon>Actinopterygii</taxon>
        <taxon>Neopterygii</taxon>
        <taxon>Teleostei</taxon>
        <taxon>Albuliformes</taxon>
        <taxon>Albulidae</taxon>
        <taxon>Albula</taxon>
    </lineage>
</organism>
<dbReference type="PROSITE" id="PS51257">
    <property type="entry name" value="PROKAR_LIPOPROTEIN"/>
    <property type="match status" value="1"/>
</dbReference>
<keyword evidence="3" id="KW-1185">Reference proteome</keyword>
<evidence type="ECO:0000313" key="3">
    <source>
        <dbReference type="Proteomes" id="UP000824540"/>
    </source>
</evidence>
<accession>A0A8T2MZE8</accession>
<proteinExistence type="predicted"/>
<gene>
    <name evidence="2" type="ORF">JZ751_021946</name>
</gene>
<comment type="caution">
    <text evidence="2">The sequence shown here is derived from an EMBL/GenBank/DDBJ whole genome shotgun (WGS) entry which is preliminary data.</text>
</comment>
<evidence type="ECO:0000256" key="1">
    <source>
        <dbReference type="SAM" id="SignalP"/>
    </source>
</evidence>
<protein>
    <submittedName>
        <fullName evidence="2">Uncharacterized protein</fullName>
    </submittedName>
</protein>